<gene>
    <name evidence="1" type="ORF">TARUN_2824</name>
</gene>
<name>A0A395NTI4_TRIAR</name>
<dbReference type="AlphaFoldDB" id="A0A395NTI4"/>
<organism evidence="1 2">
    <name type="scientific">Trichoderma arundinaceum</name>
    <dbReference type="NCBI Taxonomy" id="490622"/>
    <lineage>
        <taxon>Eukaryota</taxon>
        <taxon>Fungi</taxon>
        <taxon>Dikarya</taxon>
        <taxon>Ascomycota</taxon>
        <taxon>Pezizomycotina</taxon>
        <taxon>Sordariomycetes</taxon>
        <taxon>Hypocreomycetidae</taxon>
        <taxon>Hypocreales</taxon>
        <taxon>Hypocreaceae</taxon>
        <taxon>Trichoderma</taxon>
    </lineage>
</organism>
<dbReference type="Proteomes" id="UP000266272">
    <property type="component" value="Unassembled WGS sequence"/>
</dbReference>
<accession>A0A395NTI4</accession>
<proteinExistence type="predicted"/>
<protein>
    <submittedName>
        <fullName evidence="1">Uncharacterized protein</fullName>
    </submittedName>
</protein>
<evidence type="ECO:0000313" key="2">
    <source>
        <dbReference type="Proteomes" id="UP000266272"/>
    </source>
</evidence>
<comment type="caution">
    <text evidence="1">The sequence shown here is derived from an EMBL/GenBank/DDBJ whole genome shotgun (WGS) entry which is preliminary data.</text>
</comment>
<dbReference type="OrthoDB" id="5329332at2759"/>
<reference evidence="1 2" key="1">
    <citation type="journal article" date="2018" name="PLoS Pathog.">
        <title>Evolution of structural diversity of trichothecenes, a family of toxins produced by plant pathogenic and entomopathogenic fungi.</title>
        <authorList>
            <person name="Proctor R.H."/>
            <person name="McCormick S.P."/>
            <person name="Kim H.S."/>
            <person name="Cardoza R.E."/>
            <person name="Stanley A.M."/>
            <person name="Lindo L."/>
            <person name="Kelly A."/>
            <person name="Brown D.W."/>
            <person name="Lee T."/>
            <person name="Vaughan M.M."/>
            <person name="Alexander N.J."/>
            <person name="Busman M."/>
            <person name="Gutierrez S."/>
        </authorList>
    </citation>
    <scope>NUCLEOTIDE SEQUENCE [LARGE SCALE GENOMIC DNA]</scope>
    <source>
        <strain evidence="1 2">IBT 40837</strain>
    </source>
</reference>
<sequence length="266" mass="30490">MVFLTPNDNLPLLTCYLLSKISSDELQTFKSAFELGNHARINPMLEIKIVHPPEDYLGQTHEYIRRKEDEAGRDGPFLILDDKAIENNAVWYISYFADDEPIEIRAAESTAVLWKMLVRTDKLAMVYVNYSIGNSSLQEDLGNCGVDFPVKEGFEQLKVFDYEMDMRKEEYRLPVWIRAEPGEYEVNKGGEELGDYIAPPNSYARLKDGLGDEIGIVNDWTTFYPSGPFPMSDGTKKEFPEGTMVLQLKYNPDFPWPAYKWPEGSL</sequence>
<keyword evidence="2" id="KW-1185">Reference proteome</keyword>
<dbReference type="EMBL" id="PXOA01000160">
    <property type="protein sequence ID" value="RFU79369.1"/>
    <property type="molecule type" value="Genomic_DNA"/>
</dbReference>
<evidence type="ECO:0000313" key="1">
    <source>
        <dbReference type="EMBL" id="RFU79369.1"/>
    </source>
</evidence>